<protein>
    <submittedName>
        <fullName evidence="2">Uncharacterized protein</fullName>
    </submittedName>
</protein>
<dbReference type="AlphaFoldDB" id="A0A8E2B3M3"/>
<dbReference type="Proteomes" id="UP000250043">
    <property type="component" value="Unassembled WGS sequence"/>
</dbReference>
<evidence type="ECO:0000313" key="2">
    <source>
        <dbReference type="EMBL" id="OCH90750.1"/>
    </source>
</evidence>
<accession>A0A8E2B3M3</accession>
<keyword evidence="3" id="KW-1185">Reference proteome</keyword>
<name>A0A8E2B3M3_9APHY</name>
<proteinExistence type="predicted"/>
<dbReference type="EMBL" id="KV722398">
    <property type="protein sequence ID" value="OCH90750.1"/>
    <property type="molecule type" value="Genomic_DNA"/>
</dbReference>
<reference evidence="2 3" key="1">
    <citation type="submission" date="2016-07" db="EMBL/GenBank/DDBJ databases">
        <title>Draft genome of the white-rot fungus Obba rivulosa 3A-2.</title>
        <authorList>
            <consortium name="DOE Joint Genome Institute"/>
            <person name="Miettinen O."/>
            <person name="Riley R."/>
            <person name="Acob R."/>
            <person name="Barry K."/>
            <person name="Cullen D."/>
            <person name="De Vries R."/>
            <person name="Hainaut M."/>
            <person name="Hatakka A."/>
            <person name="Henrissat B."/>
            <person name="Hilden K."/>
            <person name="Kuo R."/>
            <person name="Labutti K."/>
            <person name="Lipzen A."/>
            <person name="Makela M.R."/>
            <person name="Sandor L."/>
            <person name="Spatafora J.W."/>
            <person name="Grigoriev I.V."/>
            <person name="Hibbett D.S."/>
        </authorList>
    </citation>
    <scope>NUCLEOTIDE SEQUENCE [LARGE SCALE GENOMIC DNA]</scope>
    <source>
        <strain evidence="2 3">3A-2</strain>
    </source>
</reference>
<evidence type="ECO:0000313" key="3">
    <source>
        <dbReference type="Proteomes" id="UP000250043"/>
    </source>
</evidence>
<feature type="compositionally biased region" description="Basic and acidic residues" evidence="1">
    <location>
        <begin position="21"/>
        <end position="41"/>
    </location>
</feature>
<feature type="region of interest" description="Disordered" evidence="1">
    <location>
        <begin position="1"/>
        <end position="41"/>
    </location>
</feature>
<organism evidence="2 3">
    <name type="scientific">Obba rivulosa</name>
    <dbReference type="NCBI Taxonomy" id="1052685"/>
    <lineage>
        <taxon>Eukaryota</taxon>
        <taxon>Fungi</taxon>
        <taxon>Dikarya</taxon>
        <taxon>Basidiomycota</taxon>
        <taxon>Agaricomycotina</taxon>
        <taxon>Agaricomycetes</taxon>
        <taxon>Polyporales</taxon>
        <taxon>Gelatoporiaceae</taxon>
        <taxon>Obba</taxon>
    </lineage>
</organism>
<sequence length="76" mass="8430">MTTRSAPDSHAKVARRASGLEYHKEHLSSSRAGSRERVRQSKDILQRTSVRAEAALACPQLWVMLAAVPHTEISCM</sequence>
<evidence type="ECO:0000256" key="1">
    <source>
        <dbReference type="SAM" id="MobiDB-lite"/>
    </source>
</evidence>
<gene>
    <name evidence="2" type="ORF">OBBRIDRAFT_570007</name>
</gene>